<dbReference type="Gene3D" id="3.40.50.300">
    <property type="entry name" value="P-loop containing nucleotide triphosphate hydrolases"/>
    <property type="match status" value="1"/>
</dbReference>
<sequence length="419" mass="47933">MNFFNDVSPTSLFTVYASLSASMMLLQSAVYNIFPKPVRDYISSKLINYFGRLKAEATMTVDEFWGAGNNEYYDAARLYLPTKIGPRNLKFKVGKLPSRKTPDIELLEGEEVFDEFDNIIVKWRLLTEENKVLELYIYDRSWRHVDLQHPATFDTLAIEPELKQAILDDLDRFISRKDFYRKIGKAWKRGYLLYGPPGTGKSSLVAAIAKYLKFNVYCLEFNSIKSDANLRQALLSIPNKSILVVEDIDSNKIVHDRSQQSDSDDDQLYSSYSPKKPEEFTLSGLLNSIDGLGSSCGDETIIIFTTNHKEKLDPALLRPGRMDMHINMSYCGSQSFRVLASNYLDLHGHHPLLEQIDGLLETTEVTPAVLAEELLKNDDPDVALGGVVNFLKRKKMETETEKKTKPRRSKRRKTIRRDF</sequence>
<dbReference type="Pfam" id="PF25568">
    <property type="entry name" value="AAA_lid_At3g28540"/>
    <property type="match status" value="1"/>
</dbReference>
<evidence type="ECO:0000256" key="2">
    <source>
        <dbReference type="ARBA" id="ARBA00007448"/>
    </source>
</evidence>
<dbReference type="OrthoDB" id="10251412at2759"/>
<keyword evidence="5" id="KW-0460">Magnesium</keyword>
<dbReference type="SUPFAM" id="SSF52540">
    <property type="entry name" value="P-loop containing nucleoside triphosphate hydrolases"/>
    <property type="match status" value="1"/>
</dbReference>
<comment type="caution">
    <text evidence="10">The sequence shown here is derived from an EMBL/GenBank/DDBJ whole genome shotgun (WGS) entry which is preliminary data.</text>
</comment>
<feature type="region of interest" description="Disordered" evidence="8">
    <location>
        <begin position="396"/>
        <end position="419"/>
    </location>
</feature>
<evidence type="ECO:0000256" key="8">
    <source>
        <dbReference type="SAM" id="MobiDB-lite"/>
    </source>
</evidence>
<protein>
    <recommendedName>
        <fullName evidence="9">AAA+ ATPase domain-containing protein</fullName>
    </recommendedName>
</protein>
<dbReference type="GO" id="GO:0005524">
    <property type="term" value="F:ATP binding"/>
    <property type="evidence" value="ECO:0007669"/>
    <property type="project" value="UniProtKB-KW"/>
</dbReference>
<dbReference type="GO" id="GO:0006950">
    <property type="term" value="P:response to stress"/>
    <property type="evidence" value="ECO:0007669"/>
    <property type="project" value="UniProtKB-ARBA"/>
</dbReference>
<dbReference type="InterPro" id="IPR003960">
    <property type="entry name" value="ATPase_AAA_CS"/>
</dbReference>
<feature type="domain" description="AAA+ ATPase" evidence="9">
    <location>
        <begin position="187"/>
        <end position="332"/>
    </location>
</feature>
<dbReference type="InterPro" id="IPR025753">
    <property type="entry name" value="AAA_N_dom"/>
</dbReference>
<evidence type="ECO:0000256" key="4">
    <source>
        <dbReference type="ARBA" id="ARBA00022840"/>
    </source>
</evidence>
<keyword evidence="4 7" id="KW-0067">ATP-binding</keyword>
<dbReference type="Proteomes" id="UP000187203">
    <property type="component" value="Unassembled WGS sequence"/>
</dbReference>
<reference evidence="11" key="1">
    <citation type="submission" date="2013-09" db="EMBL/GenBank/DDBJ databases">
        <title>Corchorus olitorius genome sequencing.</title>
        <authorList>
            <person name="Alam M."/>
            <person name="Haque M.S."/>
            <person name="Islam M.S."/>
            <person name="Emdad E.M."/>
            <person name="Islam M.M."/>
            <person name="Ahmed B."/>
            <person name="Halim A."/>
            <person name="Hossen Q.M.M."/>
            <person name="Hossain M.Z."/>
            <person name="Ahmed R."/>
            <person name="Khan M.M."/>
            <person name="Islam R."/>
            <person name="Rashid M.M."/>
            <person name="Khan S.A."/>
            <person name="Rahman M.S."/>
            <person name="Alam M."/>
            <person name="Yahiya A.S."/>
            <person name="Khan M.S."/>
            <person name="Azam M.S."/>
            <person name="Haque T."/>
            <person name="Lashkar M.Z.H."/>
            <person name="Akhand A.I."/>
            <person name="Morshed G."/>
            <person name="Roy S."/>
            <person name="Uddin K.S."/>
            <person name="Rabeya T."/>
            <person name="Hossain A.S."/>
            <person name="Chowdhury A."/>
            <person name="Snigdha A.R."/>
            <person name="Mortoza M.S."/>
            <person name="Matin S.A."/>
            <person name="Hoque S.M.E."/>
            <person name="Islam M.K."/>
            <person name="Roy D.K."/>
            <person name="Haider R."/>
            <person name="Moosa M.M."/>
            <person name="Elias S.M."/>
            <person name="Hasan A.M."/>
            <person name="Jahan S."/>
            <person name="Shafiuddin M."/>
            <person name="Mahmood N."/>
            <person name="Shommy N.S."/>
        </authorList>
    </citation>
    <scope>NUCLEOTIDE SEQUENCE [LARGE SCALE GENOMIC DNA]</scope>
    <source>
        <strain evidence="11">cv. O-4</strain>
    </source>
</reference>
<keyword evidence="3" id="KW-0378">Hydrolase</keyword>
<organism evidence="10 11">
    <name type="scientific">Corchorus olitorius</name>
    <dbReference type="NCBI Taxonomy" id="93759"/>
    <lineage>
        <taxon>Eukaryota</taxon>
        <taxon>Viridiplantae</taxon>
        <taxon>Streptophyta</taxon>
        <taxon>Embryophyta</taxon>
        <taxon>Tracheophyta</taxon>
        <taxon>Spermatophyta</taxon>
        <taxon>Magnoliopsida</taxon>
        <taxon>eudicotyledons</taxon>
        <taxon>Gunneridae</taxon>
        <taxon>Pentapetalae</taxon>
        <taxon>rosids</taxon>
        <taxon>malvids</taxon>
        <taxon>Malvales</taxon>
        <taxon>Malvaceae</taxon>
        <taxon>Grewioideae</taxon>
        <taxon>Apeibeae</taxon>
        <taxon>Corchorus</taxon>
    </lineage>
</organism>
<keyword evidence="7" id="KW-0547">Nucleotide-binding</keyword>
<dbReference type="PANTHER" id="PTHR23070">
    <property type="entry name" value="BCS1 AAA-TYPE ATPASE"/>
    <property type="match status" value="1"/>
</dbReference>
<evidence type="ECO:0000256" key="6">
    <source>
        <dbReference type="ARBA" id="ARBA00049360"/>
    </source>
</evidence>
<evidence type="ECO:0000313" key="10">
    <source>
        <dbReference type="EMBL" id="OMO84472.1"/>
    </source>
</evidence>
<dbReference type="Pfam" id="PF00004">
    <property type="entry name" value="AAA"/>
    <property type="match status" value="1"/>
</dbReference>
<dbReference type="EMBL" id="AWUE01017844">
    <property type="protein sequence ID" value="OMO84472.1"/>
    <property type="molecule type" value="Genomic_DNA"/>
</dbReference>
<dbReference type="InterPro" id="IPR027417">
    <property type="entry name" value="P-loop_NTPase"/>
</dbReference>
<feature type="compositionally biased region" description="Basic residues" evidence="8">
    <location>
        <begin position="404"/>
        <end position="419"/>
    </location>
</feature>
<evidence type="ECO:0000256" key="1">
    <source>
        <dbReference type="ARBA" id="ARBA00001946"/>
    </source>
</evidence>
<dbReference type="PROSITE" id="PS00674">
    <property type="entry name" value="AAA"/>
    <property type="match status" value="1"/>
</dbReference>
<dbReference type="Pfam" id="PF14363">
    <property type="entry name" value="AAA_assoc"/>
    <property type="match status" value="1"/>
</dbReference>
<comment type="similarity">
    <text evidence="2">Belongs to the AAA ATPase family. BCS1 subfamily.</text>
</comment>
<keyword evidence="11" id="KW-1185">Reference proteome</keyword>
<accession>A0A1R3IPH3</accession>
<dbReference type="Gene3D" id="6.10.280.40">
    <property type="match status" value="1"/>
</dbReference>
<evidence type="ECO:0000256" key="5">
    <source>
        <dbReference type="ARBA" id="ARBA00022842"/>
    </source>
</evidence>
<evidence type="ECO:0000256" key="3">
    <source>
        <dbReference type="ARBA" id="ARBA00022801"/>
    </source>
</evidence>
<dbReference type="SMART" id="SM00382">
    <property type="entry name" value="AAA"/>
    <property type="match status" value="1"/>
</dbReference>
<comment type="catalytic activity">
    <reaction evidence="6">
        <text>ATP + H2O = ADP + phosphate + H(+)</text>
        <dbReference type="Rhea" id="RHEA:13065"/>
        <dbReference type="ChEBI" id="CHEBI:15377"/>
        <dbReference type="ChEBI" id="CHEBI:15378"/>
        <dbReference type="ChEBI" id="CHEBI:30616"/>
        <dbReference type="ChEBI" id="CHEBI:43474"/>
        <dbReference type="ChEBI" id="CHEBI:456216"/>
    </reaction>
</comment>
<evidence type="ECO:0000259" key="9">
    <source>
        <dbReference type="SMART" id="SM00382"/>
    </source>
</evidence>
<gene>
    <name evidence="10" type="ORF">COLO4_22022</name>
</gene>
<dbReference type="InterPro" id="IPR003959">
    <property type="entry name" value="ATPase_AAA_core"/>
</dbReference>
<dbReference type="InterPro" id="IPR003593">
    <property type="entry name" value="AAA+_ATPase"/>
</dbReference>
<name>A0A1R3IPH3_9ROSI</name>
<evidence type="ECO:0000256" key="7">
    <source>
        <dbReference type="RuleBase" id="RU003651"/>
    </source>
</evidence>
<evidence type="ECO:0000313" key="11">
    <source>
        <dbReference type="Proteomes" id="UP000187203"/>
    </source>
</evidence>
<dbReference type="InterPro" id="IPR058017">
    <property type="entry name" value="At3g28540-like_C"/>
</dbReference>
<dbReference type="AlphaFoldDB" id="A0A1R3IPH3"/>
<dbReference type="GO" id="GO:0016887">
    <property type="term" value="F:ATP hydrolysis activity"/>
    <property type="evidence" value="ECO:0007669"/>
    <property type="project" value="InterPro"/>
</dbReference>
<proteinExistence type="inferred from homology"/>
<dbReference type="STRING" id="93759.A0A1R3IPH3"/>
<comment type="cofactor">
    <cofactor evidence="1">
        <name>Mg(2+)</name>
        <dbReference type="ChEBI" id="CHEBI:18420"/>
    </cofactor>
</comment>
<dbReference type="InterPro" id="IPR050747">
    <property type="entry name" value="Mitochondrial_chaperone_BCS1"/>
</dbReference>